<name>A0A3E0VKN4_9MICO</name>
<keyword evidence="9 13" id="KW-0238">DNA-binding</keyword>
<dbReference type="RefSeq" id="WP_116414813.1">
    <property type="nucleotide sequence ID" value="NZ_NBWZ01000001.1"/>
</dbReference>
<comment type="subunit">
    <text evidence="13">Homodimer which binds Holliday junction (HJ) DNA. The HJ becomes 2-fold symmetrical on binding to RuvC with unstacked arms; it has a different conformation from HJ DNA in complex with RuvA. In the full resolvosome a probable DNA-RuvA(4)-RuvB(12)-RuvC(2) complex forms which resolves the HJ.</text>
</comment>
<dbReference type="PROSITE" id="PS01321">
    <property type="entry name" value="RUVC"/>
    <property type="match status" value="1"/>
</dbReference>
<comment type="function">
    <text evidence="13">The RuvA-RuvB-RuvC complex processes Holliday junction (HJ) DNA during genetic recombination and DNA repair. Endonuclease that resolves HJ intermediates. Cleaves cruciform DNA by making single-stranded nicks across the HJ at symmetrical positions within the homologous arms, yielding a 5'-phosphate and a 3'-hydroxyl group; requires a central core of homology in the junction. The consensus cleavage sequence is 5'-(A/T)TT(C/G)-3'. Cleavage occurs on the 3'-side of the TT dinucleotide at the point of strand exchange. HJ branch migration catalyzed by RuvA-RuvB allows RuvC to scan DNA until it finds its consensus sequence, where it cleaves and resolves the cruciform DNA.</text>
</comment>
<evidence type="ECO:0000256" key="6">
    <source>
        <dbReference type="ARBA" id="ARBA00022763"/>
    </source>
</evidence>
<dbReference type="NCBIfam" id="NF000711">
    <property type="entry name" value="PRK00039.2-1"/>
    <property type="match status" value="1"/>
</dbReference>
<dbReference type="PRINTS" id="PR00696">
    <property type="entry name" value="RSOLVASERUVC"/>
</dbReference>
<keyword evidence="5 13" id="KW-0255">Endonuclease</keyword>
<evidence type="ECO:0000313" key="16">
    <source>
        <dbReference type="Proteomes" id="UP000256486"/>
    </source>
</evidence>
<keyword evidence="10 13" id="KW-0233">DNA recombination</keyword>
<evidence type="ECO:0000256" key="3">
    <source>
        <dbReference type="ARBA" id="ARBA00022722"/>
    </source>
</evidence>
<evidence type="ECO:0000256" key="12">
    <source>
        <dbReference type="ARBA" id="ARBA00029354"/>
    </source>
</evidence>
<dbReference type="OrthoDB" id="9805499at2"/>
<comment type="subcellular location">
    <subcellularLocation>
        <location evidence="13">Cytoplasm</location>
    </subcellularLocation>
</comment>
<dbReference type="PANTHER" id="PTHR30194:SF3">
    <property type="entry name" value="CROSSOVER JUNCTION ENDODEOXYRIBONUCLEASE RUVC"/>
    <property type="match status" value="1"/>
</dbReference>
<protein>
    <recommendedName>
        <fullName evidence="13 14">Crossover junction endodeoxyribonuclease RuvC</fullName>
        <ecNumber evidence="13 14">3.1.21.10</ecNumber>
    </recommendedName>
    <alternativeName>
        <fullName evidence="13">Holliday junction nuclease RuvC</fullName>
    </alternativeName>
    <alternativeName>
        <fullName evidence="13">Holliday junction resolvase RuvC</fullName>
    </alternativeName>
</protein>
<feature type="binding site" evidence="13">
    <location>
        <position position="141"/>
    </location>
    <ligand>
        <name>Mg(2+)</name>
        <dbReference type="ChEBI" id="CHEBI:18420"/>
        <label>1</label>
    </ligand>
</feature>
<dbReference type="Pfam" id="PF02075">
    <property type="entry name" value="RuvC"/>
    <property type="match status" value="1"/>
</dbReference>
<dbReference type="NCBIfam" id="TIGR00228">
    <property type="entry name" value="ruvC"/>
    <property type="match status" value="1"/>
</dbReference>
<evidence type="ECO:0000313" key="15">
    <source>
        <dbReference type="EMBL" id="RFA09427.1"/>
    </source>
</evidence>
<accession>A0A3E0VKN4</accession>
<feature type="binding site" evidence="13">
    <location>
        <position position="68"/>
    </location>
    <ligand>
        <name>Mg(2+)</name>
        <dbReference type="ChEBI" id="CHEBI:18420"/>
        <label>2</label>
    </ligand>
</feature>
<dbReference type="EC" id="3.1.21.10" evidence="13 14"/>
<dbReference type="GO" id="GO:0006310">
    <property type="term" value="P:DNA recombination"/>
    <property type="evidence" value="ECO:0007669"/>
    <property type="project" value="UniProtKB-UniRule"/>
</dbReference>
<keyword evidence="16" id="KW-1185">Reference proteome</keyword>
<evidence type="ECO:0000256" key="8">
    <source>
        <dbReference type="ARBA" id="ARBA00022842"/>
    </source>
</evidence>
<dbReference type="CDD" id="cd16962">
    <property type="entry name" value="RuvC"/>
    <property type="match status" value="1"/>
</dbReference>
<evidence type="ECO:0000256" key="10">
    <source>
        <dbReference type="ARBA" id="ARBA00023172"/>
    </source>
</evidence>
<evidence type="ECO:0000256" key="5">
    <source>
        <dbReference type="ARBA" id="ARBA00022759"/>
    </source>
</evidence>
<sequence>MRILGIDPGLTRCGVGIVDVSESRRATLVHVTVIRTAPGTLHESRLLAISTAMDSLLDEYRPARVALERVFADTNVSTVMGTAQVSGIAMVAAARRGLPVGMHTPTEVKAAVTGYGQADKKQVGAMVAKILRLEAVPKPADAADALALAICHAWRSPLGALASGTPPAAGDLHGGASPRTAAGSGGVRALTGAQAAWFAAEQAAKAASPERRGLRR</sequence>
<feature type="active site" evidence="13">
    <location>
        <position position="141"/>
    </location>
</feature>
<keyword evidence="6 13" id="KW-0227">DNA damage</keyword>
<keyword evidence="11 13" id="KW-0234">DNA repair</keyword>
<dbReference type="InterPro" id="IPR012337">
    <property type="entry name" value="RNaseH-like_sf"/>
</dbReference>
<keyword evidence="3 13" id="KW-0540">Nuclease</keyword>
<dbReference type="InterPro" id="IPR020563">
    <property type="entry name" value="X-over_junc_endoDNase_Mg_BS"/>
</dbReference>
<dbReference type="GO" id="GO:0048476">
    <property type="term" value="C:Holliday junction resolvase complex"/>
    <property type="evidence" value="ECO:0007669"/>
    <property type="project" value="UniProtKB-UniRule"/>
</dbReference>
<dbReference type="Proteomes" id="UP000256486">
    <property type="component" value="Unassembled WGS sequence"/>
</dbReference>
<dbReference type="InterPro" id="IPR002176">
    <property type="entry name" value="X-over_junc_endoDNase_RuvC"/>
</dbReference>
<comment type="similarity">
    <text evidence="1 13">Belongs to the RuvC family.</text>
</comment>
<dbReference type="Gene3D" id="3.30.420.10">
    <property type="entry name" value="Ribonuclease H-like superfamily/Ribonuclease H"/>
    <property type="match status" value="1"/>
</dbReference>
<dbReference type="GO" id="GO:0003677">
    <property type="term" value="F:DNA binding"/>
    <property type="evidence" value="ECO:0007669"/>
    <property type="project" value="UniProtKB-KW"/>
</dbReference>
<keyword evidence="7 13" id="KW-0378">Hydrolase</keyword>
<dbReference type="GO" id="GO:0000287">
    <property type="term" value="F:magnesium ion binding"/>
    <property type="evidence" value="ECO:0007669"/>
    <property type="project" value="UniProtKB-UniRule"/>
</dbReference>
<comment type="cofactor">
    <cofactor evidence="13">
        <name>Mg(2+)</name>
        <dbReference type="ChEBI" id="CHEBI:18420"/>
    </cofactor>
    <text evidence="13">Binds 2 Mg(2+) ion per subunit.</text>
</comment>
<evidence type="ECO:0000256" key="4">
    <source>
        <dbReference type="ARBA" id="ARBA00022723"/>
    </source>
</evidence>
<organism evidence="15 16">
    <name type="scientific">Subtercola boreus</name>
    <dbReference type="NCBI Taxonomy" id="120213"/>
    <lineage>
        <taxon>Bacteria</taxon>
        <taxon>Bacillati</taxon>
        <taxon>Actinomycetota</taxon>
        <taxon>Actinomycetes</taxon>
        <taxon>Micrococcales</taxon>
        <taxon>Microbacteriaceae</taxon>
        <taxon>Subtercola</taxon>
    </lineage>
</organism>
<dbReference type="EMBL" id="NBWZ01000001">
    <property type="protein sequence ID" value="RFA09427.1"/>
    <property type="molecule type" value="Genomic_DNA"/>
</dbReference>
<dbReference type="GO" id="GO:0005737">
    <property type="term" value="C:cytoplasm"/>
    <property type="evidence" value="ECO:0007669"/>
    <property type="project" value="UniProtKB-SubCell"/>
</dbReference>
<evidence type="ECO:0000256" key="1">
    <source>
        <dbReference type="ARBA" id="ARBA00009518"/>
    </source>
</evidence>
<keyword evidence="4 13" id="KW-0479">Metal-binding</keyword>
<dbReference type="GO" id="GO:0006281">
    <property type="term" value="P:DNA repair"/>
    <property type="evidence" value="ECO:0007669"/>
    <property type="project" value="UniProtKB-UniRule"/>
</dbReference>
<reference evidence="15 16" key="1">
    <citation type="submission" date="2017-04" db="EMBL/GenBank/DDBJ databases">
        <title>Comparative genome analysis of Subtercola boreus.</title>
        <authorList>
            <person name="Cho Y.-J."/>
            <person name="Cho A."/>
            <person name="Kim O.-S."/>
            <person name="Lee J.-I."/>
        </authorList>
    </citation>
    <scope>NUCLEOTIDE SEQUENCE [LARGE SCALE GENOMIC DNA]</scope>
    <source>
        <strain evidence="15 16">K300</strain>
    </source>
</reference>
<keyword evidence="8 13" id="KW-0460">Magnesium</keyword>
<comment type="caution">
    <text evidence="15">The sequence shown here is derived from an EMBL/GenBank/DDBJ whole genome shotgun (WGS) entry which is preliminary data.</text>
</comment>
<proteinExistence type="inferred from homology"/>
<evidence type="ECO:0000256" key="9">
    <source>
        <dbReference type="ARBA" id="ARBA00023125"/>
    </source>
</evidence>
<dbReference type="PANTHER" id="PTHR30194">
    <property type="entry name" value="CROSSOVER JUNCTION ENDODEOXYRIBONUCLEASE RUVC"/>
    <property type="match status" value="1"/>
</dbReference>
<gene>
    <name evidence="13" type="primary">ruvC</name>
    <name evidence="15" type="ORF">B7R54_09425</name>
</gene>
<evidence type="ECO:0000256" key="7">
    <source>
        <dbReference type="ARBA" id="ARBA00022801"/>
    </source>
</evidence>
<dbReference type="FunFam" id="3.30.420.10:FF:000002">
    <property type="entry name" value="Crossover junction endodeoxyribonuclease RuvC"/>
    <property type="match status" value="1"/>
</dbReference>
<evidence type="ECO:0000256" key="14">
    <source>
        <dbReference type="NCBIfam" id="TIGR00228"/>
    </source>
</evidence>
<dbReference type="AlphaFoldDB" id="A0A3E0VKN4"/>
<comment type="catalytic activity">
    <reaction evidence="12 13">
        <text>Endonucleolytic cleavage at a junction such as a reciprocal single-stranded crossover between two homologous DNA duplexes (Holliday junction).</text>
        <dbReference type="EC" id="3.1.21.10"/>
    </reaction>
</comment>
<dbReference type="HAMAP" id="MF_00034">
    <property type="entry name" value="RuvC"/>
    <property type="match status" value="1"/>
</dbReference>
<keyword evidence="2 13" id="KW-0963">Cytoplasm</keyword>
<dbReference type="GO" id="GO:0008821">
    <property type="term" value="F:crossover junction DNA endonuclease activity"/>
    <property type="evidence" value="ECO:0007669"/>
    <property type="project" value="UniProtKB-UniRule"/>
</dbReference>
<dbReference type="SUPFAM" id="SSF53098">
    <property type="entry name" value="Ribonuclease H-like"/>
    <property type="match status" value="1"/>
</dbReference>
<dbReference type="InterPro" id="IPR036397">
    <property type="entry name" value="RNaseH_sf"/>
</dbReference>
<feature type="active site" evidence="13">
    <location>
        <position position="68"/>
    </location>
</feature>
<evidence type="ECO:0000256" key="13">
    <source>
        <dbReference type="HAMAP-Rule" id="MF_00034"/>
    </source>
</evidence>
<feature type="binding site" evidence="13">
    <location>
        <position position="7"/>
    </location>
    <ligand>
        <name>Mg(2+)</name>
        <dbReference type="ChEBI" id="CHEBI:18420"/>
        <label>1</label>
    </ligand>
</feature>
<evidence type="ECO:0000256" key="2">
    <source>
        <dbReference type="ARBA" id="ARBA00022490"/>
    </source>
</evidence>
<evidence type="ECO:0000256" key="11">
    <source>
        <dbReference type="ARBA" id="ARBA00023204"/>
    </source>
</evidence>
<feature type="active site" evidence="13">
    <location>
        <position position="7"/>
    </location>
</feature>